<dbReference type="PANTHER" id="PTHR23001:SF3">
    <property type="entry name" value="EUKARYOTIC TRANSLATION INITIATION FACTOR 2 SUBUNIT 2"/>
    <property type="match status" value="1"/>
</dbReference>
<dbReference type="InterPro" id="IPR045196">
    <property type="entry name" value="IF2/IF5"/>
</dbReference>
<dbReference type="GO" id="GO:0031369">
    <property type="term" value="F:translation initiation factor binding"/>
    <property type="evidence" value="ECO:0007669"/>
    <property type="project" value="TreeGrafter"/>
</dbReference>
<dbReference type="AlphaFoldDB" id="A0A6C0J8U9"/>
<evidence type="ECO:0000256" key="3">
    <source>
        <dbReference type="ARBA" id="ARBA00022917"/>
    </source>
</evidence>
<evidence type="ECO:0000313" key="5">
    <source>
        <dbReference type="EMBL" id="QHU02059.1"/>
    </source>
</evidence>
<name>A0A6C0J8U9_9ZZZZ</name>
<dbReference type="InterPro" id="IPR016190">
    <property type="entry name" value="Transl_init_fac_IF2/IF5_Zn-bd"/>
</dbReference>
<dbReference type="SMART" id="SM00653">
    <property type="entry name" value="eIF2B_5"/>
    <property type="match status" value="1"/>
</dbReference>
<dbReference type="GO" id="GO:0003743">
    <property type="term" value="F:translation initiation factor activity"/>
    <property type="evidence" value="ECO:0007669"/>
    <property type="project" value="UniProtKB-KW"/>
</dbReference>
<evidence type="ECO:0000256" key="2">
    <source>
        <dbReference type="ARBA" id="ARBA00022540"/>
    </source>
</evidence>
<dbReference type="SUPFAM" id="SSF75689">
    <property type="entry name" value="Zinc-binding domain of translation initiation factor 2 beta"/>
    <property type="match status" value="1"/>
</dbReference>
<dbReference type="InterPro" id="IPR016189">
    <property type="entry name" value="Transl_init_fac_IF2/IF5_N"/>
</dbReference>
<feature type="domain" description="Translation initiation factor IF2/IF5" evidence="4">
    <location>
        <begin position="30"/>
        <end position="139"/>
    </location>
</feature>
<dbReference type="GO" id="GO:0001731">
    <property type="term" value="P:formation of translation preinitiation complex"/>
    <property type="evidence" value="ECO:0007669"/>
    <property type="project" value="TreeGrafter"/>
</dbReference>
<dbReference type="PANTHER" id="PTHR23001">
    <property type="entry name" value="EUKARYOTIC TRANSLATION INITIATION FACTOR"/>
    <property type="match status" value="1"/>
</dbReference>
<organism evidence="5">
    <name type="scientific">viral metagenome</name>
    <dbReference type="NCBI Taxonomy" id="1070528"/>
    <lineage>
        <taxon>unclassified sequences</taxon>
        <taxon>metagenomes</taxon>
        <taxon>organismal metagenomes</taxon>
    </lineage>
</organism>
<comment type="similarity">
    <text evidence="1">Belongs to the eIF-2-beta/eIF-5 family.</text>
</comment>
<evidence type="ECO:0000256" key="1">
    <source>
        <dbReference type="ARBA" id="ARBA00010397"/>
    </source>
</evidence>
<dbReference type="GO" id="GO:0005850">
    <property type="term" value="C:eukaryotic translation initiation factor 2 complex"/>
    <property type="evidence" value="ECO:0007669"/>
    <property type="project" value="TreeGrafter"/>
</dbReference>
<keyword evidence="3" id="KW-0648">Protein biosynthesis</keyword>
<proteinExistence type="inferred from homology"/>
<dbReference type="SUPFAM" id="SSF100966">
    <property type="entry name" value="Translation initiation factor 2 beta, aIF2beta, N-terminal domain"/>
    <property type="match status" value="1"/>
</dbReference>
<dbReference type="Gene3D" id="3.30.30.170">
    <property type="match status" value="1"/>
</dbReference>
<accession>A0A6C0J8U9</accession>
<reference evidence="5" key="1">
    <citation type="journal article" date="2020" name="Nature">
        <title>Giant virus diversity and host interactions through global metagenomics.</title>
        <authorList>
            <person name="Schulz F."/>
            <person name="Roux S."/>
            <person name="Paez-Espino D."/>
            <person name="Jungbluth S."/>
            <person name="Walsh D.A."/>
            <person name="Denef V.J."/>
            <person name="McMahon K.D."/>
            <person name="Konstantinidis K.T."/>
            <person name="Eloe-Fadrosh E.A."/>
            <person name="Kyrpides N.C."/>
            <person name="Woyke T."/>
        </authorList>
    </citation>
    <scope>NUCLEOTIDE SEQUENCE</scope>
    <source>
        <strain evidence="5">GVMAG-M-3300025880-56</strain>
    </source>
</reference>
<evidence type="ECO:0000259" key="4">
    <source>
        <dbReference type="SMART" id="SM00653"/>
    </source>
</evidence>
<dbReference type="InterPro" id="IPR002735">
    <property type="entry name" value="Transl_init_fac_IF2/IF5_dom"/>
</dbReference>
<protein>
    <recommendedName>
        <fullName evidence="4">Translation initiation factor IF2/IF5 domain-containing protein</fullName>
    </recommendedName>
</protein>
<dbReference type="EMBL" id="MN740352">
    <property type="protein sequence ID" value="QHU02059.1"/>
    <property type="molecule type" value="Genomic_DNA"/>
</dbReference>
<sequence length="142" mass="16249">MSTLEMTNTLLNNDCLCGNIIFTDESEDTGDKIVIPCPKISTVGYNRISLTNFVDICKILERDSSHILNYISSELAVYCYEDFNKNLIIKGYFNQKNIENVLRDYIKSYVMCHMCYSGRTILGIRKKKLSVNCSDCNSQRSV</sequence>
<keyword evidence="2" id="KW-0396">Initiation factor</keyword>
<dbReference type="GO" id="GO:0003729">
    <property type="term" value="F:mRNA binding"/>
    <property type="evidence" value="ECO:0007669"/>
    <property type="project" value="TreeGrafter"/>
</dbReference>
<dbReference type="Pfam" id="PF01873">
    <property type="entry name" value="eIF-5_eIF-2B"/>
    <property type="match status" value="1"/>
</dbReference>